<evidence type="ECO:0000313" key="2">
    <source>
        <dbReference type="Proteomes" id="UP000234505"/>
    </source>
</evidence>
<reference evidence="1 2" key="1">
    <citation type="submission" date="2017-11" db="EMBL/GenBank/DDBJ databases">
        <authorList>
            <person name="Han C.G."/>
        </authorList>
    </citation>
    <scope>NUCLEOTIDE SEQUENCE [LARGE SCALE GENOMIC DNA]</scope>
    <source>
        <strain evidence="1 2">A11</strain>
    </source>
</reference>
<sequence length="106" mass="12488">MISASWRYSKAASPFNYSSSFAPPLCWQHLSTPVTYFSKLPGMSKLATLRWREIFRVIKGRYSGSGVSDNDAPFCFIRTFHDRVLACPGRWRYRLSDRYYHFFQSR</sequence>
<reference evidence="1 2" key="2">
    <citation type="submission" date="2018-01" db="EMBL/GenBank/DDBJ databases">
        <title>Genomic study of Klebsiella pneumoniae.</title>
        <authorList>
            <person name="Yang Y."/>
            <person name="Bicalho R."/>
        </authorList>
    </citation>
    <scope>NUCLEOTIDE SEQUENCE [LARGE SCALE GENOMIC DNA]</scope>
    <source>
        <strain evidence="1 2">A11</strain>
    </source>
</reference>
<comment type="caution">
    <text evidence="1">The sequence shown here is derived from an EMBL/GenBank/DDBJ whole genome shotgun (WGS) entry which is preliminary data.</text>
</comment>
<dbReference type="Proteomes" id="UP000234505">
    <property type="component" value="Unassembled WGS sequence"/>
</dbReference>
<dbReference type="AlphaFoldDB" id="A0A2J4RI31"/>
<organism evidence="1 2">
    <name type="scientific">Klebsiella michiganensis</name>
    <dbReference type="NCBI Taxonomy" id="1134687"/>
    <lineage>
        <taxon>Bacteria</taxon>
        <taxon>Pseudomonadati</taxon>
        <taxon>Pseudomonadota</taxon>
        <taxon>Gammaproteobacteria</taxon>
        <taxon>Enterobacterales</taxon>
        <taxon>Enterobacteriaceae</taxon>
        <taxon>Klebsiella/Raoultella group</taxon>
        <taxon>Klebsiella</taxon>
    </lineage>
</organism>
<evidence type="ECO:0000313" key="1">
    <source>
        <dbReference type="EMBL" id="PLL42998.1"/>
    </source>
</evidence>
<proteinExistence type="predicted"/>
<protein>
    <submittedName>
        <fullName evidence="1">Uncharacterized protein</fullName>
    </submittedName>
</protein>
<accession>A0A2J4RI31</accession>
<dbReference type="EMBL" id="PIDS01000119">
    <property type="protein sequence ID" value="PLL42998.1"/>
    <property type="molecule type" value="Genomic_DNA"/>
</dbReference>
<name>A0A2J4RI31_9ENTR</name>
<gene>
    <name evidence="1" type="ORF">CWN50_05960</name>
</gene>